<evidence type="ECO:0000259" key="1">
    <source>
        <dbReference type="Pfam" id="PF00266"/>
    </source>
</evidence>
<evidence type="ECO:0000313" key="2">
    <source>
        <dbReference type="EMBL" id="GAA0902138.1"/>
    </source>
</evidence>
<keyword evidence="3" id="KW-1185">Reference proteome</keyword>
<dbReference type="InterPro" id="IPR015421">
    <property type="entry name" value="PyrdxlP-dep_Trfase_major"/>
</dbReference>
<keyword evidence="2" id="KW-0808">Transferase</keyword>
<dbReference type="Pfam" id="PF00266">
    <property type="entry name" value="Aminotran_5"/>
    <property type="match status" value="1"/>
</dbReference>
<dbReference type="Gene3D" id="3.40.640.10">
    <property type="entry name" value="Type I PLP-dependent aspartate aminotransferase-like (Major domain)"/>
    <property type="match status" value="1"/>
</dbReference>
<dbReference type="SUPFAM" id="SSF53383">
    <property type="entry name" value="PLP-dependent transferases"/>
    <property type="match status" value="1"/>
</dbReference>
<dbReference type="RefSeq" id="WP_343945982.1">
    <property type="nucleotide sequence ID" value="NZ_BAAAHP010000239.1"/>
</dbReference>
<reference evidence="3" key="1">
    <citation type="journal article" date="2019" name="Int. J. Syst. Evol. Microbiol.">
        <title>The Global Catalogue of Microorganisms (GCM) 10K type strain sequencing project: providing services to taxonomists for standard genome sequencing and annotation.</title>
        <authorList>
            <consortium name="The Broad Institute Genomics Platform"/>
            <consortium name="The Broad Institute Genome Sequencing Center for Infectious Disease"/>
            <person name="Wu L."/>
            <person name="Ma J."/>
        </authorList>
    </citation>
    <scope>NUCLEOTIDE SEQUENCE [LARGE SCALE GENOMIC DNA]</scope>
    <source>
        <strain evidence="3">JCM 11117</strain>
    </source>
</reference>
<proteinExistence type="predicted"/>
<dbReference type="Gene3D" id="3.90.1150.10">
    <property type="entry name" value="Aspartate Aminotransferase, domain 1"/>
    <property type="match status" value="1"/>
</dbReference>
<protein>
    <submittedName>
        <fullName evidence="2">Aminotransferase class V-fold PLP-dependent enzyme</fullName>
    </submittedName>
</protein>
<dbReference type="EMBL" id="BAAAHP010000239">
    <property type="protein sequence ID" value="GAA0902138.1"/>
    <property type="molecule type" value="Genomic_DNA"/>
</dbReference>
<organism evidence="2 3">
    <name type="scientific">Pseudonocardia zijingensis</name>
    <dbReference type="NCBI Taxonomy" id="153376"/>
    <lineage>
        <taxon>Bacteria</taxon>
        <taxon>Bacillati</taxon>
        <taxon>Actinomycetota</taxon>
        <taxon>Actinomycetes</taxon>
        <taxon>Pseudonocardiales</taxon>
        <taxon>Pseudonocardiaceae</taxon>
        <taxon>Pseudonocardia</taxon>
    </lineage>
</organism>
<dbReference type="InterPro" id="IPR015422">
    <property type="entry name" value="PyrdxlP-dep_Trfase_small"/>
</dbReference>
<keyword evidence="2" id="KW-0032">Aminotransferase</keyword>
<accession>A0ABP3YQI2</accession>
<feature type="domain" description="Aminotransferase class V" evidence="1">
    <location>
        <begin position="41"/>
        <end position="282"/>
    </location>
</feature>
<dbReference type="InterPro" id="IPR000192">
    <property type="entry name" value="Aminotrans_V_dom"/>
</dbReference>
<dbReference type="PANTHER" id="PTHR43586:SF21">
    <property type="entry name" value="PYRIDOXAL PHOSPHATE (PLP)-DEPENDENT ASPARTATE AMINOTRANSFERASE SUPERFAMILY"/>
    <property type="match status" value="1"/>
</dbReference>
<dbReference type="GO" id="GO:0008483">
    <property type="term" value="F:transaminase activity"/>
    <property type="evidence" value="ECO:0007669"/>
    <property type="project" value="UniProtKB-KW"/>
</dbReference>
<dbReference type="Proteomes" id="UP001499967">
    <property type="component" value="Unassembled WGS sequence"/>
</dbReference>
<sequence>MRQSFGERFDVPDGYLNTASIGIPSASAGEAVAAAVAGWRSGAGRAGEYDEYVERARAGFAALVGLGADRVATGPAVSALVGLVAAALPAGARVLVAGGEFTSVTWPFAAQADRGVTVTEVDLAQVGPRAAEFDLVAVSVVQSADGRLVDLDGLRAARGSGTRVLLDATQSLGWLDADLSWADAVVAAGYKWLLSPRGVAWMAVGPELAATPVAAGWFAGADRWAQIYGLPMTLAPDARRLDTSPAWYCHVGAAVALPWLAGLDRSAVHTHCVGLADSFRAGLGMEPAGSAIVSVTRDGAGERLAAAGVVSAARAGAARLAFHLYNTEADVARALDALTP</sequence>
<evidence type="ECO:0000313" key="3">
    <source>
        <dbReference type="Proteomes" id="UP001499967"/>
    </source>
</evidence>
<dbReference type="PANTHER" id="PTHR43586">
    <property type="entry name" value="CYSTEINE DESULFURASE"/>
    <property type="match status" value="1"/>
</dbReference>
<gene>
    <name evidence="2" type="ORF">GCM10009559_69250</name>
</gene>
<name>A0ABP3YQI2_9PSEU</name>
<dbReference type="InterPro" id="IPR015424">
    <property type="entry name" value="PyrdxlP-dep_Trfase"/>
</dbReference>
<comment type="caution">
    <text evidence="2">The sequence shown here is derived from an EMBL/GenBank/DDBJ whole genome shotgun (WGS) entry which is preliminary data.</text>
</comment>